<organism evidence="1 2">
    <name type="scientific">Buttiauxella brennerae ATCC 51605</name>
    <dbReference type="NCBI Taxonomy" id="1354251"/>
    <lineage>
        <taxon>Bacteria</taxon>
        <taxon>Pseudomonadati</taxon>
        <taxon>Pseudomonadota</taxon>
        <taxon>Gammaproteobacteria</taxon>
        <taxon>Enterobacterales</taxon>
        <taxon>Enterobacteriaceae</taxon>
        <taxon>Buttiauxella</taxon>
    </lineage>
</organism>
<gene>
    <name evidence="1" type="ORF">M975_3221</name>
</gene>
<evidence type="ECO:0000313" key="1">
    <source>
        <dbReference type="EMBL" id="OAT29683.1"/>
    </source>
</evidence>
<evidence type="ECO:0000313" key="2">
    <source>
        <dbReference type="Proteomes" id="UP000078410"/>
    </source>
</evidence>
<reference evidence="1 2" key="1">
    <citation type="submission" date="2016-04" db="EMBL/GenBank/DDBJ databases">
        <title>ATOL: Assembling a taxonomically balanced genome-scale reconstruction of the evolutionary history of the Enterobacteriaceae.</title>
        <authorList>
            <person name="Plunkett G.III."/>
            <person name="Neeno-Eckwall E.C."/>
            <person name="Glasner J.D."/>
            <person name="Perna N.T."/>
        </authorList>
    </citation>
    <scope>NUCLEOTIDE SEQUENCE [LARGE SCALE GENOMIC DNA]</scope>
    <source>
        <strain evidence="1 2">ATCC 51605</strain>
    </source>
</reference>
<comment type="caution">
    <text evidence="1">The sequence shown here is derived from an EMBL/GenBank/DDBJ whole genome shotgun (WGS) entry which is preliminary data.</text>
</comment>
<dbReference type="EMBL" id="LXER01000029">
    <property type="protein sequence ID" value="OAT29683.1"/>
    <property type="molecule type" value="Genomic_DNA"/>
</dbReference>
<dbReference type="Proteomes" id="UP000078410">
    <property type="component" value="Unassembled WGS sequence"/>
</dbReference>
<dbReference type="AlphaFoldDB" id="A0A1B7IJN2"/>
<accession>A0A1B7IJN2</accession>
<dbReference type="PATRIC" id="fig|1354251.4.peg.3314"/>
<sequence>MSINAVCVNYGMIACRFNDYSRYNFRGKFFTIERYYFLVIVKSM</sequence>
<protein>
    <submittedName>
        <fullName evidence="1">Uncharacterized protein</fullName>
    </submittedName>
</protein>
<keyword evidence="2" id="KW-1185">Reference proteome</keyword>
<name>A0A1B7IJN2_9ENTR</name>
<proteinExistence type="predicted"/>